<evidence type="ECO:0000256" key="2">
    <source>
        <dbReference type="ARBA" id="ARBA00022448"/>
    </source>
</evidence>
<dbReference type="SUPFAM" id="SSF103473">
    <property type="entry name" value="MFS general substrate transporter"/>
    <property type="match status" value="1"/>
</dbReference>
<evidence type="ECO:0000259" key="7">
    <source>
        <dbReference type="PROSITE" id="PS50850"/>
    </source>
</evidence>
<evidence type="ECO:0000256" key="4">
    <source>
        <dbReference type="ARBA" id="ARBA00022989"/>
    </source>
</evidence>
<keyword evidence="4 6" id="KW-1133">Transmembrane helix</keyword>
<dbReference type="Gene3D" id="1.20.1250.20">
    <property type="entry name" value="MFS general substrate transporter like domains"/>
    <property type="match status" value="2"/>
</dbReference>
<comment type="caution">
    <text evidence="8">The sequence shown here is derived from an EMBL/GenBank/DDBJ whole genome shotgun (WGS) entry which is preliminary data.</text>
</comment>
<evidence type="ECO:0000313" key="9">
    <source>
        <dbReference type="Proteomes" id="UP000635278"/>
    </source>
</evidence>
<protein>
    <submittedName>
        <fullName evidence="8">MFS transporter</fullName>
    </submittedName>
</protein>
<keyword evidence="9" id="KW-1185">Reference proteome</keyword>
<evidence type="ECO:0000256" key="5">
    <source>
        <dbReference type="ARBA" id="ARBA00023136"/>
    </source>
</evidence>
<feature type="transmembrane region" description="Helical" evidence="6">
    <location>
        <begin position="385"/>
        <end position="405"/>
    </location>
</feature>
<dbReference type="Pfam" id="PF07690">
    <property type="entry name" value="MFS_1"/>
    <property type="match status" value="1"/>
</dbReference>
<feature type="transmembrane region" description="Helical" evidence="6">
    <location>
        <begin position="125"/>
        <end position="148"/>
    </location>
</feature>
<feature type="transmembrane region" description="Helical" evidence="6">
    <location>
        <begin position="417"/>
        <end position="438"/>
    </location>
</feature>
<dbReference type="PANTHER" id="PTHR43791">
    <property type="entry name" value="PERMEASE-RELATED"/>
    <property type="match status" value="1"/>
</dbReference>
<comment type="subcellular location">
    <subcellularLocation>
        <location evidence="1">Membrane</location>
        <topology evidence="1">Multi-pass membrane protein</topology>
    </subcellularLocation>
</comment>
<feature type="transmembrane region" description="Helical" evidence="6">
    <location>
        <begin position="330"/>
        <end position="348"/>
    </location>
</feature>
<accession>A0ABX0JTZ0</accession>
<name>A0ABX0JTZ0_9PROT</name>
<organism evidence="8 9">
    <name type="scientific">Acetobacter musti</name>
    <dbReference type="NCBI Taxonomy" id="864732"/>
    <lineage>
        <taxon>Bacteria</taxon>
        <taxon>Pseudomonadati</taxon>
        <taxon>Pseudomonadota</taxon>
        <taxon>Alphaproteobacteria</taxon>
        <taxon>Acetobacterales</taxon>
        <taxon>Acetobacteraceae</taxon>
        <taxon>Acetobacter</taxon>
    </lineage>
</organism>
<evidence type="ECO:0000256" key="1">
    <source>
        <dbReference type="ARBA" id="ARBA00004141"/>
    </source>
</evidence>
<dbReference type="InterPro" id="IPR011701">
    <property type="entry name" value="MFS"/>
</dbReference>
<dbReference type="Proteomes" id="UP000635278">
    <property type="component" value="Unassembled WGS sequence"/>
</dbReference>
<dbReference type="InterPro" id="IPR020846">
    <property type="entry name" value="MFS_dom"/>
</dbReference>
<feature type="transmembrane region" description="Helical" evidence="6">
    <location>
        <begin position="259"/>
        <end position="280"/>
    </location>
</feature>
<feature type="transmembrane region" description="Helical" evidence="6">
    <location>
        <begin position="300"/>
        <end position="318"/>
    </location>
</feature>
<feature type="domain" description="Major facilitator superfamily (MFS) profile" evidence="7">
    <location>
        <begin position="33"/>
        <end position="442"/>
    </location>
</feature>
<dbReference type="InterPro" id="IPR036259">
    <property type="entry name" value="MFS_trans_sf"/>
</dbReference>
<gene>
    <name evidence="8" type="ORF">GOB93_16885</name>
</gene>
<reference evidence="8 9" key="1">
    <citation type="journal article" date="2020" name="Int. J. Syst. Evol. Microbiol.">
        <title>Novel acetic acid bacteria from cider fermentations: Acetobacter conturbans sp. nov. and Acetobacter fallax sp. nov.</title>
        <authorList>
            <person name="Sombolestani A.S."/>
            <person name="Cleenwerck I."/>
            <person name="Cnockaert M."/>
            <person name="Borremans W."/>
            <person name="Wieme A.D."/>
            <person name="De Vuyst L."/>
            <person name="Vandamme P."/>
        </authorList>
    </citation>
    <scope>NUCLEOTIDE SEQUENCE [LARGE SCALE GENOMIC DNA]</scope>
    <source>
        <strain evidence="8 9">LMG 30640</strain>
    </source>
</reference>
<proteinExistence type="predicted"/>
<evidence type="ECO:0000256" key="6">
    <source>
        <dbReference type="SAM" id="Phobius"/>
    </source>
</evidence>
<keyword evidence="3 6" id="KW-0812">Transmembrane</keyword>
<sequence length="452" mass="49480">MFPAASQKVPVLEISPCQAGLSPALSKKLCWRFAPLLVAIYMVNQMDRSNMGYASLVMNKEIHLSIAQYGTGTSFFFVGYILCEIPSNIILSKLGARIWLSRIMISWGIISSISCLVNNDKSFYITRFILGVAEAGFFPGVMYFLTVWFPSRDRVWFATIFTMAIPASGMVSAPLSTFLMQHVSIMGLSGWRSMLFLEGIPAILLGATVFFVLPDKPERARWLTPAEKAEIRRALCLESSQEDEIQSVSGKSALTDTRVWLIGSVYFGLNSTLITILYFIPQVVNDFCNVSDNLTPLQIGLFSALPFIASIVGMWMWGRYVRQRHFHIAFIVRPMLVSALSLAAAPWLPSAGGIMTLLSMSTTGCLCAIGTFWQLPAMMVKHDQAAALALITSIGVSSGIVVGSFVGGMRETTGSYNIPFCVIAACMGASAFVVLFLARQVRTPVTAATPDR</sequence>
<dbReference type="EMBL" id="WOTB01000031">
    <property type="protein sequence ID" value="NHN86299.1"/>
    <property type="molecule type" value="Genomic_DNA"/>
</dbReference>
<feature type="transmembrane region" description="Helical" evidence="6">
    <location>
        <begin position="155"/>
        <end position="175"/>
    </location>
</feature>
<dbReference type="PANTHER" id="PTHR43791:SF36">
    <property type="entry name" value="TRANSPORTER, PUTATIVE (AFU_ORTHOLOGUE AFUA_6G08340)-RELATED"/>
    <property type="match status" value="1"/>
</dbReference>
<dbReference type="PROSITE" id="PS50850">
    <property type="entry name" value="MFS"/>
    <property type="match status" value="1"/>
</dbReference>
<evidence type="ECO:0000313" key="8">
    <source>
        <dbReference type="EMBL" id="NHN86299.1"/>
    </source>
</evidence>
<feature type="transmembrane region" description="Helical" evidence="6">
    <location>
        <begin position="99"/>
        <end position="119"/>
    </location>
</feature>
<feature type="transmembrane region" description="Helical" evidence="6">
    <location>
        <begin position="195"/>
        <end position="213"/>
    </location>
</feature>
<evidence type="ECO:0000256" key="3">
    <source>
        <dbReference type="ARBA" id="ARBA00022692"/>
    </source>
</evidence>
<keyword evidence="5 6" id="KW-0472">Membrane</keyword>
<feature type="transmembrane region" description="Helical" evidence="6">
    <location>
        <begin position="354"/>
        <end position="373"/>
    </location>
</feature>
<dbReference type="CDD" id="cd17319">
    <property type="entry name" value="MFS_ExuT_GudP_like"/>
    <property type="match status" value="1"/>
</dbReference>
<feature type="transmembrane region" description="Helical" evidence="6">
    <location>
        <begin position="66"/>
        <end position="87"/>
    </location>
</feature>
<keyword evidence="2" id="KW-0813">Transport</keyword>